<dbReference type="EMBL" id="CP097218">
    <property type="protein sequence ID" value="UQN30651.1"/>
    <property type="molecule type" value="Genomic_DNA"/>
</dbReference>
<evidence type="ECO:0000313" key="2">
    <source>
        <dbReference type="Proteomes" id="UP001055868"/>
    </source>
</evidence>
<protein>
    <submittedName>
        <fullName evidence="1">Uncharacterized protein</fullName>
    </submittedName>
</protein>
<reference evidence="1" key="1">
    <citation type="submission" date="2022-05" db="EMBL/GenBank/DDBJ databases">
        <title>Genomic analysis of Brachybacterium sp. CBA3104.</title>
        <authorList>
            <person name="Roh S.W."/>
            <person name="Kim Y.B."/>
            <person name="Kim Y."/>
        </authorList>
    </citation>
    <scope>NUCLEOTIDE SEQUENCE</scope>
    <source>
        <strain evidence="1">CBA3104</strain>
    </source>
</reference>
<sequence length="258" mass="27820">MEIPYTDTEDVSREDRYSVQTTLEGRRRAQHLPGSARTWSVSIPVGHPEDLLHLDAFAQGAWGPGPWHWLPVQAQVGNLLTPNEAALLERATPAYTLDGGPLQTPDGTWTPRSLLVDLETGSDWLFKGIPVLPGRPFTWSLDVIGDGVSAPELITIYSDLDGNRIGTGDRRASSTVKGLHRTSMTLTPPAGAATVDVGVRSTVKRLARPQLSWTPVATPYTTGHGCRTAIVDGLESALKTIDQHGPVNAVSFTVMEVS</sequence>
<name>A0ABY4N7W9_9MICO</name>
<dbReference type="Proteomes" id="UP001055868">
    <property type="component" value="Chromosome"/>
</dbReference>
<evidence type="ECO:0000313" key="1">
    <source>
        <dbReference type="EMBL" id="UQN30651.1"/>
    </source>
</evidence>
<accession>A0ABY4N7W9</accession>
<dbReference type="RefSeq" id="WP_249480023.1">
    <property type="nucleotide sequence ID" value="NZ_CP097218.1"/>
</dbReference>
<proteinExistence type="predicted"/>
<keyword evidence="2" id="KW-1185">Reference proteome</keyword>
<gene>
    <name evidence="1" type="ORF">M4486_04940</name>
</gene>
<organism evidence="1 2">
    <name type="scientific">Brachybacterium kimchii</name>
    <dbReference type="NCBI Taxonomy" id="2942909"/>
    <lineage>
        <taxon>Bacteria</taxon>
        <taxon>Bacillati</taxon>
        <taxon>Actinomycetota</taxon>
        <taxon>Actinomycetes</taxon>
        <taxon>Micrococcales</taxon>
        <taxon>Dermabacteraceae</taxon>
        <taxon>Brachybacterium</taxon>
    </lineage>
</organism>